<gene>
    <name evidence="2" type="ORF">NPIL_229381</name>
</gene>
<evidence type="ECO:0000313" key="2">
    <source>
        <dbReference type="EMBL" id="GFS69228.1"/>
    </source>
</evidence>
<feature type="compositionally biased region" description="Basic residues" evidence="1">
    <location>
        <begin position="177"/>
        <end position="190"/>
    </location>
</feature>
<proteinExistence type="predicted"/>
<feature type="region of interest" description="Disordered" evidence="1">
    <location>
        <begin position="126"/>
        <end position="269"/>
    </location>
</feature>
<protein>
    <submittedName>
        <fullName evidence="2">Uncharacterized protein</fullName>
    </submittedName>
</protein>
<sequence>VRIFNPRERNEGVVETDGLNGKRSRVESEYSKGLANEESSKEGQWRGRRVRSKGSTESSNNKERRHRNKRRPPRRLNWRERSVSSSLGPGTRKMTRREAVDESGSKLIKVNVVQVRIFNPRERNEGVVETDGLNGKRSRVESEYSKGLANEESSKEGQWRGRRVRSKGSTESSNNKERRHRNKRRPPRRLNWRERSVSSSLGPGTRKMTRREAVDESGRSSPGPPRGAMDSHRQVLPGDQVLISFAADDISRKGKKSPGGQVHIHYATD</sequence>
<feature type="region of interest" description="Disordered" evidence="1">
    <location>
        <begin position="1"/>
        <end position="106"/>
    </location>
</feature>
<accession>A0A8X6T253</accession>
<dbReference type="Proteomes" id="UP000887013">
    <property type="component" value="Unassembled WGS sequence"/>
</dbReference>
<comment type="caution">
    <text evidence="2">The sequence shown here is derived from an EMBL/GenBank/DDBJ whole genome shotgun (WGS) entry which is preliminary data.</text>
</comment>
<feature type="compositionally biased region" description="Basic and acidic residues" evidence="1">
    <location>
        <begin position="1"/>
        <end position="12"/>
    </location>
</feature>
<keyword evidence="3" id="KW-1185">Reference proteome</keyword>
<evidence type="ECO:0000256" key="1">
    <source>
        <dbReference type="SAM" id="MobiDB-lite"/>
    </source>
</evidence>
<dbReference type="AlphaFoldDB" id="A0A8X6T253"/>
<name>A0A8X6T253_NEPPI</name>
<evidence type="ECO:0000313" key="3">
    <source>
        <dbReference type="Proteomes" id="UP000887013"/>
    </source>
</evidence>
<feature type="non-terminal residue" evidence="2">
    <location>
        <position position="1"/>
    </location>
</feature>
<organism evidence="2 3">
    <name type="scientific">Nephila pilipes</name>
    <name type="common">Giant wood spider</name>
    <name type="synonym">Nephila maculata</name>
    <dbReference type="NCBI Taxonomy" id="299642"/>
    <lineage>
        <taxon>Eukaryota</taxon>
        <taxon>Metazoa</taxon>
        <taxon>Ecdysozoa</taxon>
        <taxon>Arthropoda</taxon>
        <taxon>Chelicerata</taxon>
        <taxon>Arachnida</taxon>
        <taxon>Araneae</taxon>
        <taxon>Araneomorphae</taxon>
        <taxon>Entelegynae</taxon>
        <taxon>Araneoidea</taxon>
        <taxon>Nephilidae</taxon>
        <taxon>Nephila</taxon>
    </lineage>
</organism>
<feature type="compositionally biased region" description="Basic residues" evidence="1">
    <location>
        <begin position="63"/>
        <end position="76"/>
    </location>
</feature>
<dbReference type="EMBL" id="BMAW01049104">
    <property type="protein sequence ID" value="GFS69228.1"/>
    <property type="molecule type" value="Genomic_DNA"/>
</dbReference>
<reference evidence="2" key="1">
    <citation type="submission" date="2020-08" db="EMBL/GenBank/DDBJ databases">
        <title>Multicomponent nature underlies the extraordinary mechanical properties of spider dragline silk.</title>
        <authorList>
            <person name="Kono N."/>
            <person name="Nakamura H."/>
            <person name="Mori M."/>
            <person name="Yoshida Y."/>
            <person name="Ohtoshi R."/>
            <person name="Malay A.D."/>
            <person name="Moran D.A.P."/>
            <person name="Tomita M."/>
            <person name="Numata K."/>
            <person name="Arakawa K."/>
        </authorList>
    </citation>
    <scope>NUCLEOTIDE SEQUENCE</scope>
</reference>